<reference evidence="2 3" key="1">
    <citation type="submission" date="2018-02" db="EMBL/GenBank/DDBJ databases">
        <title>Jeotgalibacillus proteolyticum sp. nov. a protease producing bacterium isolated from ocean sediments of Laizhou Bay.</title>
        <authorList>
            <person name="Li Y."/>
        </authorList>
    </citation>
    <scope>NUCLEOTIDE SEQUENCE [LARGE SCALE GENOMIC DNA]</scope>
    <source>
        <strain evidence="2 3">22-7</strain>
    </source>
</reference>
<proteinExistence type="predicted"/>
<evidence type="ECO:0000313" key="2">
    <source>
        <dbReference type="EMBL" id="PPA69671.1"/>
    </source>
</evidence>
<evidence type="ECO:0000256" key="1">
    <source>
        <dbReference type="SAM" id="MobiDB-lite"/>
    </source>
</evidence>
<sequence length="77" mass="8832">MSNMTSSDMGRSKPKPKSTRAGTKHARTHFRKQESSEQPWVKPLAIKVKQYDNLSQSVEIARLREGADEALRKSYNR</sequence>
<accession>A0A2S5G9S3</accession>
<gene>
    <name evidence="2" type="ORF">C4B60_14100</name>
</gene>
<evidence type="ECO:0000313" key="3">
    <source>
        <dbReference type="Proteomes" id="UP000239047"/>
    </source>
</evidence>
<dbReference type="RefSeq" id="WP_104058663.1">
    <property type="nucleotide sequence ID" value="NZ_PREZ01000005.1"/>
</dbReference>
<organism evidence="2 3">
    <name type="scientific">Jeotgalibacillus proteolyticus</name>
    <dbReference type="NCBI Taxonomy" id="2082395"/>
    <lineage>
        <taxon>Bacteria</taxon>
        <taxon>Bacillati</taxon>
        <taxon>Bacillota</taxon>
        <taxon>Bacilli</taxon>
        <taxon>Bacillales</taxon>
        <taxon>Caryophanaceae</taxon>
        <taxon>Jeotgalibacillus</taxon>
    </lineage>
</organism>
<feature type="compositionally biased region" description="Basic residues" evidence="1">
    <location>
        <begin position="12"/>
        <end position="30"/>
    </location>
</feature>
<dbReference type="Proteomes" id="UP000239047">
    <property type="component" value="Unassembled WGS sequence"/>
</dbReference>
<protein>
    <submittedName>
        <fullName evidence="2">Uncharacterized protein</fullName>
    </submittedName>
</protein>
<dbReference type="EMBL" id="PREZ01000005">
    <property type="protein sequence ID" value="PPA69671.1"/>
    <property type="molecule type" value="Genomic_DNA"/>
</dbReference>
<comment type="caution">
    <text evidence="2">The sequence shown here is derived from an EMBL/GenBank/DDBJ whole genome shotgun (WGS) entry which is preliminary data.</text>
</comment>
<dbReference type="AlphaFoldDB" id="A0A2S5G9S3"/>
<name>A0A2S5G9S3_9BACL</name>
<feature type="region of interest" description="Disordered" evidence="1">
    <location>
        <begin position="1"/>
        <end position="38"/>
    </location>
</feature>
<keyword evidence="3" id="KW-1185">Reference proteome</keyword>